<accession>A0A803MQI8</accession>
<dbReference type="PRINTS" id="PR00114">
    <property type="entry name" value="STPHPHTASE"/>
</dbReference>
<dbReference type="Pfam" id="PF00149">
    <property type="entry name" value="Metallophos"/>
    <property type="match status" value="1"/>
</dbReference>
<dbReference type="AlphaFoldDB" id="A0A803MQI8"/>
<dbReference type="GO" id="GO:0016787">
    <property type="term" value="F:hydrolase activity"/>
    <property type="evidence" value="ECO:0007669"/>
    <property type="project" value="InterPro"/>
</dbReference>
<dbReference type="Gene3D" id="3.60.21.10">
    <property type="match status" value="1"/>
</dbReference>
<dbReference type="Gramene" id="AUR62033539-RA">
    <property type="protein sequence ID" value="AUR62033539-RA:cds"/>
    <property type="gene ID" value="AUR62033539"/>
</dbReference>
<dbReference type="InterPro" id="IPR006186">
    <property type="entry name" value="Ser/Thr-sp_prot-phosphatase"/>
</dbReference>
<dbReference type="KEGG" id="cqi:110729357"/>
<dbReference type="PANTHER" id="PTHR47474">
    <property type="entry name" value="TYROSINE-PROTEIN PHOSPHATASE RLPH2"/>
    <property type="match status" value="1"/>
</dbReference>
<evidence type="ECO:0000259" key="1">
    <source>
        <dbReference type="Pfam" id="PF00149"/>
    </source>
</evidence>
<dbReference type="GeneID" id="110729357"/>
<dbReference type="Proteomes" id="UP000596660">
    <property type="component" value="Unplaced"/>
</dbReference>
<dbReference type="SUPFAM" id="SSF56300">
    <property type="entry name" value="Metallo-dependent phosphatases"/>
    <property type="match status" value="1"/>
</dbReference>
<reference evidence="2" key="2">
    <citation type="submission" date="2021-03" db="UniProtKB">
        <authorList>
            <consortium name="EnsemblPlants"/>
        </authorList>
    </citation>
    <scope>IDENTIFICATION</scope>
</reference>
<name>A0A803MQI8_CHEQI</name>
<sequence>MSGSNLNSEAERLVICIGDIHGYYTKLQNLWSNLQSQTNPSQFNNAIIIFLGDYCDRGPDTKRVIDFLISLPSKYPNQKHVFLAGNHDFAFAAFVGVLPPPPDGSEFRDGWKEYAQSEEREGWYVGDGFENMHLQGRRWAGSIKVKFNTAKGVEYQGSIYDAAPTFQSYGVSHGSADLMKAVPDYHKKFLADLVWVHEEDNVCLETTEGLKKCRLIAVHGGLQQGNSVNEQLKRLKARDTAIPKVECLSGRKSIWDMPEELKVMPTILVSGHHGKLHIEGLRLIIDEGGGYVDKPVAAIILPSMEIVRDTDCA</sequence>
<proteinExistence type="predicted"/>
<gene>
    <name evidence="2" type="primary">LOC110729357</name>
</gene>
<dbReference type="OMA" id="VWNIPKD"/>
<dbReference type="EnsemblPlants" id="AUR62033539-RA">
    <property type="protein sequence ID" value="AUR62033539-RA:cds"/>
    <property type="gene ID" value="AUR62033539"/>
</dbReference>
<keyword evidence="3" id="KW-1185">Reference proteome</keyword>
<feature type="domain" description="Calcineurin-like phosphoesterase" evidence="1">
    <location>
        <begin position="14"/>
        <end position="136"/>
    </location>
</feature>
<organism evidence="2 3">
    <name type="scientific">Chenopodium quinoa</name>
    <name type="common">Quinoa</name>
    <dbReference type="NCBI Taxonomy" id="63459"/>
    <lineage>
        <taxon>Eukaryota</taxon>
        <taxon>Viridiplantae</taxon>
        <taxon>Streptophyta</taxon>
        <taxon>Embryophyta</taxon>
        <taxon>Tracheophyta</taxon>
        <taxon>Spermatophyta</taxon>
        <taxon>Magnoliopsida</taxon>
        <taxon>eudicotyledons</taxon>
        <taxon>Gunneridae</taxon>
        <taxon>Pentapetalae</taxon>
        <taxon>Caryophyllales</taxon>
        <taxon>Chenopodiaceae</taxon>
        <taxon>Chenopodioideae</taxon>
        <taxon>Atripliceae</taxon>
        <taxon>Chenopodium</taxon>
    </lineage>
</organism>
<dbReference type="PANTHER" id="PTHR47474:SF1">
    <property type="entry name" value="TYROSINE-PROTEIN PHOSPHATASE RLPH2"/>
    <property type="match status" value="1"/>
</dbReference>
<evidence type="ECO:0000313" key="2">
    <source>
        <dbReference type="EnsemblPlants" id="AUR62033539-RA:cds"/>
    </source>
</evidence>
<evidence type="ECO:0000313" key="3">
    <source>
        <dbReference type="Proteomes" id="UP000596660"/>
    </source>
</evidence>
<dbReference type="OrthoDB" id="10267127at2759"/>
<dbReference type="RefSeq" id="XP_021764780.1">
    <property type="nucleotide sequence ID" value="XM_021909088.1"/>
</dbReference>
<protein>
    <recommendedName>
        <fullName evidence="1">Calcineurin-like phosphoesterase domain-containing protein</fullName>
    </recommendedName>
</protein>
<dbReference type="InterPro" id="IPR004843">
    <property type="entry name" value="Calcineurin-like_PHP"/>
</dbReference>
<reference evidence="2" key="1">
    <citation type="journal article" date="2017" name="Nature">
        <title>The genome of Chenopodium quinoa.</title>
        <authorList>
            <person name="Jarvis D.E."/>
            <person name="Ho Y.S."/>
            <person name="Lightfoot D.J."/>
            <person name="Schmoeckel S.M."/>
            <person name="Li B."/>
            <person name="Borm T.J.A."/>
            <person name="Ohyanagi H."/>
            <person name="Mineta K."/>
            <person name="Michell C.T."/>
            <person name="Saber N."/>
            <person name="Kharbatia N.M."/>
            <person name="Rupper R.R."/>
            <person name="Sharp A.R."/>
            <person name="Dally N."/>
            <person name="Boughton B.A."/>
            <person name="Woo Y.H."/>
            <person name="Gao G."/>
            <person name="Schijlen E.G.W.M."/>
            <person name="Guo X."/>
            <person name="Momin A.A."/>
            <person name="Negrao S."/>
            <person name="Al-Babili S."/>
            <person name="Gehring C."/>
            <person name="Roessner U."/>
            <person name="Jung C."/>
            <person name="Murphy K."/>
            <person name="Arold S.T."/>
            <person name="Gojobori T."/>
            <person name="van der Linden C.G."/>
            <person name="van Loo E.N."/>
            <person name="Jellen E.N."/>
            <person name="Maughan P.J."/>
            <person name="Tester M."/>
        </authorList>
    </citation>
    <scope>NUCLEOTIDE SEQUENCE [LARGE SCALE GENOMIC DNA]</scope>
    <source>
        <strain evidence="2">cv. PI 614886</strain>
    </source>
</reference>
<dbReference type="InterPro" id="IPR029052">
    <property type="entry name" value="Metallo-depent_PP-like"/>
</dbReference>
<dbReference type="SMR" id="A0A803MQI8"/>